<name>A0A0D8XKI4_DICVI</name>
<evidence type="ECO:0000313" key="7">
    <source>
        <dbReference type="Proteomes" id="UP000053766"/>
    </source>
</evidence>
<keyword evidence="3 5" id="KW-1133">Transmembrane helix</keyword>
<proteinExistence type="predicted"/>
<protein>
    <submittedName>
        <fullName evidence="6">Metal cation transporter, ZIP family</fullName>
    </submittedName>
</protein>
<evidence type="ECO:0000256" key="5">
    <source>
        <dbReference type="SAM" id="Phobius"/>
    </source>
</evidence>
<reference evidence="7" key="2">
    <citation type="journal article" date="2016" name="Sci. Rep.">
        <title>Dictyocaulus viviparus genome, variome and transcriptome elucidate lungworm biology and support future intervention.</title>
        <authorList>
            <person name="McNulty S.N."/>
            <person name="Strube C."/>
            <person name="Rosa B.A."/>
            <person name="Martin J.C."/>
            <person name="Tyagi R."/>
            <person name="Choi Y.J."/>
            <person name="Wang Q."/>
            <person name="Hallsworth Pepin K."/>
            <person name="Zhang X."/>
            <person name="Ozersky P."/>
            <person name="Wilson R.K."/>
            <person name="Sternberg P.W."/>
            <person name="Gasser R.B."/>
            <person name="Mitreva M."/>
        </authorList>
    </citation>
    <scope>NUCLEOTIDE SEQUENCE [LARGE SCALE GENOMIC DNA]</scope>
    <source>
        <strain evidence="7">HannoverDv2000</strain>
    </source>
</reference>
<dbReference type="Pfam" id="PF02535">
    <property type="entry name" value="Zip"/>
    <property type="match status" value="1"/>
</dbReference>
<reference evidence="6 7" key="1">
    <citation type="submission" date="2013-11" db="EMBL/GenBank/DDBJ databases">
        <title>Draft genome of the bovine lungworm Dictyocaulus viviparus.</title>
        <authorList>
            <person name="Mitreva M."/>
        </authorList>
    </citation>
    <scope>NUCLEOTIDE SEQUENCE [LARGE SCALE GENOMIC DNA]</scope>
    <source>
        <strain evidence="6 7">HannoverDv2000</strain>
    </source>
</reference>
<evidence type="ECO:0000256" key="3">
    <source>
        <dbReference type="ARBA" id="ARBA00022989"/>
    </source>
</evidence>
<dbReference type="PANTHER" id="PTHR11040:SF140">
    <property type="entry name" value="ZRT (ZRT), IRT- (IRT-) LIKE PROTEIN TRANSPORTER"/>
    <property type="match status" value="1"/>
</dbReference>
<organism evidence="6 7">
    <name type="scientific">Dictyocaulus viviparus</name>
    <name type="common">Bovine lungworm</name>
    <dbReference type="NCBI Taxonomy" id="29172"/>
    <lineage>
        <taxon>Eukaryota</taxon>
        <taxon>Metazoa</taxon>
        <taxon>Ecdysozoa</taxon>
        <taxon>Nematoda</taxon>
        <taxon>Chromadorea</taxon>
        <taxon>Rhabditida</taxon>
        <taxon>Rhabditina</taxon>
        <taxon>Rhabditomorpha</taxon>
        <taxon>Strongyloidea</taxon>
        <taxon>Metastrongylidae</taxon>
        <taxon>Dictyocaulus</taxon>
    </lineage>
</organism>
<sequence length="303" mass="32626">MSKSLIWVDTLYSLNDKSTALKATNDARNSLRALLLLTLFGLTFGSTMSATVLRGEWARSDLSSFIACFGGGVFLSTCLLDLLPDAIELYEKADFNITFPVAEAAVVVVLTMKERGAFISGRTRVNDEEDMLQTQASSSTVVEEKKNSVLGAMLLVLALSLHALFEGLSLAVISDASKLLEVFVALALHKSIIGFSFGVRLVQSGFSTPWIALSSFSFSIQILIGGLGGMEIMTILSGGDRKAAALVSSILQGIACGTFLYITTFEVIPHEFDKDTNRLFKLSCLFAGVAVIVFLLYFLPGTD</sequence>
<feature type="transmembrane region" description="Helical" evidence="5">
    <location>
        <begin position="179"/>
        <end position="199"/>
    </location>
</feature>
<dbReference type="OrthoDB" id="448280at2759"/>
<feature type="transmembrane region" description="Helical" evidence="5">
    <location>
        <begin position="211"/>
        <end position="237"/>
    </location>
</feature>
<evidence type="ECO:0000256" key="2">
    <source>
        <dbReference type="ARBA" id="ARBA00022692"/>
    </source>
</evidence>
<keyword evidence="7" id="KW-1185">Reference proteome</keyword>
<dbReference type="STRING" id="29172.A0A0D8XKI4"/>
<dbReference type="GO" id="GO:0005886">
    <property type="term" value="C:plasma membrane"/>
    <property type="evidence" value="ECO:0007669"/>
    <property type="project" value="TreeGrafter"/>
</dbReference>
<dbReference type="PANTHER" id="PTHR11040">
    <property type="entry name" value="ZINC/IRON TRANSPORTER"/>
    <property type="match status" value="1"/>
</dbReference>
<feature type="transmembrane region" description="Helical" evidence="5">
    <location>
        <begin position="65"/>
        <end position="83"/>
    </location>
</feature>
<dbReference type="GO" id="GO:0005385">
    <property type="term" value="F:zinc ion transmembrane transporter activity"/>
    <property type="evidence" value="ECO:0007669"/>
    <property type="project" value="TreeGrafter"/>
</dbReference>
<dbReference type="AlphaFoldDB" id="A0A0D8XKI4"/>
<evidence type="ECO:0000313" key="6">
    <source>
        <dbReference type="EMBL" id="KJH44247.1"/>
    </source>
</evidence>
<dbReference type="InterPro" id="IPR003689">
    <property type="entry name" value="ZIP"/>
</dbReference>
<feature type="transmembrane region" description="Helical" evidence="5">
    <location>
        <begin position="33"/>
        <end position="53"/>
    </location>
</feature>
<keyword evidence="2 5" id="KW-0812">Transmembrane</keyword>
<feature type="transmembrane region" description="Helical" evidence="5">
    <location>
        <begin position="243"/>
        <end position="267"/>
    </location>
</feature>
<evidence type="ECO:0000256" key="1">
    <source>
        <dbReference type="ARBA" id="ARBA00004141"/>
    </source>
</evidence>
<gene>
    <name evidence="6" type="ORF">DICVIV_09719</name>
</gene>
<accession>A0A0D8XKI4</accession>
<keyword evidence="4 5" id="KW-0472">Membrane</keyword>
<comment type="subcellular location">
    <subcellularLocation>
        <location evidence="1">Membrane</location>
        <topology evidence="1">Multi-pass membrane protein</topology>
    </subcellularLocation>
</comment>
<dbReference type="EMBL" id="KN716488">
    <property type="protein sequence ID" value="KJH44247.1"/>
    <property type="molecule type" value="Genomic_DNA"/>
</dbReference>
<feature type="transmembrane region" description="Helical" evidence="5">
    <location>
        <begin position="149"/>
        <end position="173"/>
    </location>
</feature>
<feature type="transmembrane region" description="Helical" evidence="5">
    <location>
        <begin position="279"/>
        <end position="299"/>
    </location>
</feature>
<dbReference type="Proteomes" id="UP000053766">
    <property type="component" value="Unassembled WGS sequence"/>
</dbReference>
<evidence type="ECO:0000256" key="4">
    <source>
        <dbReference type="ARBA" id="ARBA00023136"/>
    </source>
</evidence>